<evidence type="ECO:0000313" key="2">
    <source>
        <dbReference type="EMBL" id="EWS72787.1"/>
    </source>
</evidence>
<evidence type="ECO:0000313" key="3">
    <source>
        <dbReference type="Proteomes" id="UP000009168"/>
    </source>
</evidence>
<feature type="transmembrane region" description="Helical" evidence="1">
    <location>
        <begin position="14"/>
        <end position="31"/>
    </location>
</feature>
<keyword evidence="3" id="KW-1185">Reference proteome</keyword>
<sequence>MDRVEGSNNQKNQLVTYLQLIVIIQLVILLCKSRLPFGLPTHIKYLCYYFFITIQDDNCYYYYLNKTYQFVWVRFVCFLFVFCFFFINDGKLKNIKGNLSKCQMFACLLVSQFVNQKRIKQVVYLINQFSFFFKGFQERYTNLVVVPLQKDQLRLLLPHRQGNRHSRLQRLTLRRIKSYLRKIVSFKSEVKALQESYTQERSSSKQFYSSFHRPSQRSKRSAFREKGFPQIRLKSFAQPKCFLFQG</sequence>
<dbReference type="RefSeq" id="XP_012654674.1">
    <property type="nucleotide sequence ID" value="XM_012799220.1"/>
</dbReference>
<evidence type="ECO:0000256" key="1">
    <source>
        <dbReference type="SAM" id="Phobius"/>
    </source>
</evidence>
<dbReference type="GeneID" id="24440672"/>
<reference evidence="3" key="1">
    <citation type="journal article" date="2006" name="PLoS Biol.">
        <title>Macronuclear genome sequence of the ciliate Tetrahymena thermophila, a model eukaryote.</title>
        <authorList>
            <person name="Eisen J.A."/>
            <person name="Coyne R.S."/>
            <person name="Wu M."/>
            <person name="Wu D."/>
            <person name="Thiagarajan M."/>
            <person name="Wortman J.R."/>
            <person name="Badger J.H."/>
            <person name="Ren Q."/>
            <person name="Amedeo P."/>
            <person name="Jones K.M."/>
            <person name="Tallon L.J."/>
            <person name="Delcher A.L."/>
            <person name="Salzberg S.L."/>
            <person name="Silva J.C."/>
            <person name="Haas B.J."/>
            <person name="Majoros W.H."/>
            <person name="Farzad M."/>
            <person name="Carlton J.M."/>
            <person name="Smith R.K. Jr."/>
            <person name="Garg J."/>
            <person name="Pearlman R.E."/>
            <person name="Karrer K.M."/>
            <person name="Sun L."/>
            <person name="Manning G."/>
            <person name="Elde N.C."/>
            <person name="Turkewitz A.P."/>
            <person name="Asai D.J."/>
            <person name="Wilkes D.E."/>
            <person name="Wang Y."/>
            <person name="Cai H."/>
            <person name="Collins K."/>
            <person name="Stewart B.A."/>
            <person name="Lee S.R."/>
            <person name="Wilamowska K."/>
            <person name="Weinberg Z."/>
            <person name="Ruzzo W.L."/>
            <person name="Wloga D."/>
            <person name="Gaertig J."/>
            <person name="Frankel J."/>
            <person name="Tsao C.-C."/>
            <person name="Gorovsky M.A."/>
            <person name="Keeling P.J."/>
            <person name="Waller R.F."/>
            <person name="Patron N.J."/>
            <person name="Cherry J.M."/>
            <person name="Stover N.A."/>
            <person name="Krieger C.J."/>
            <person name="del Toro C."/>
            <person name="Ryder H.F."/>
            <person name="Williamson S.C."/>
            <person name="Barbeau R.A."/>
            <person name="Hamilton E.P."/>
            <person name="Orias E."/>
        </authorList>
    </citation>
    <scope>NUCLEOTIDE SEQUENCE [LARGE SCALE GENOMIC DNA]</scope>
    <source>
        <strain evidence="3">SB210</strain>
    </source>
</reference>
<organism evidence="2 3">
    <name type="scientific">Tetrahymena thermophila (strain SB210)</name>
    <dbReference type="NCBI Taxonomy" id="312017"/>
    <lineage>
        <taxon>Eukaryota</taxon>
        <taxon>Sar</taxon>
        <taxon>Alveolata</taxon>
        <taxon>Ciliophora</taxon>
        <taxon>Intramacronucleata</taxon>
        <taxon>Oligohymenophorea</taxon>
        <taxon>Hymenostomatida</taxon>
        <taxon>Tetrahymenina</taxon>
        <taxon>Tetrahymenidae</taxon>
        <taxon>Tetrahymena</taxon>
    </lineage>
</organism>
<dbReference type="AlphaFoldDB" id="W7X5Z4"/>
<feature type="transmembrane region" description="Helical" evidence="1">
    <location>
        <begin position="69"/>
        <end position="87"/>
    </location>
</feature>
<accession>W7X5Z4</accession>
<dbReference type="KEGG" id="tet:TTHERM_000787127"/>
<dbReference type="Proteomes" id="UP000009168">
    <property type="component" value="Unassembled WGS sequence"/>
</dbReference>
<name>W7X5Z4_TETTS</name>
<keyword evidence="1 2" id="KW-0812">Transmembrane</keyword>
<dbReference type="EMBL" id="GG662552">
    <property type="protein sequence ID" value="EWS72787.1"/>
    <property type="molecule type" value="Genomic_DNA"/>
</dbReference>
<protein>
    <submittedName>
        <fullName evidence="2">Transmembrane protein, putative</fullName>
    </submittedName>
</protein>
<keyword evidence="1" id="KW-1133">Transmembrane helix</keyword>
<proteinExistence type="predicted"/>
<gene>
    <name evidence="2" type="ORF">TTHERM_000787127</name>
</gene>
<keyword evidence="1" id="KW-0472">Membrane</keyword>
<dbReference type="InParanoid" id="W7X5Z4"/>